<keyword evidence="4" id="KW-0808">Transferase</keyword>
<dbReference type="GO" id="GO:0071561">
    <property type="term" value="C:nucleus-vacuole junction"/>
    <property type="evidence" value="ECO:0007669"/>
    <property type="project" value="TreeGrafter"/>
</dbReference>
<keyword evidence="13" id="KW-1185">Reference proteome</keyword>
<organism evidence="12 13">
    <name type="scientific">Aaosphaeria arxii CBS 175.79</name>
    <dbReference type="NCBI Taxonomy" id="1450172"/>
    <lineage>
        <taxon>Eukaryota</taxon>
        <taxon>Fungi</taxon>
        <taxon>Dikarya</taxon>
        <taxon>Ascomycota</taxon>
        <taxon>Pezizomycotina</taxon>
        <taxon>Dothideomycetes</taxon>
        <taxon>Pleosporomycetidae</taxon>
        <taxon>Pleosporales</taxon>
        <taxon>Pleosporales incertae sedis</taxon>
        <taxon>Aaosphaeria</taxon>
    </lineage>
</organism>
<dbReference type="GO" id="GO:0006623">
    <property type="term" value="P:protein targeting to vacuole"/>
    <property type="evidence" value="ECO:0007669"/>
    <property type="project" value="TreeGrafter"/>
</dbReference>
<keyword evidence="3 9" id="KW-0853">WD repeat</keyword>
<dbReference type="PANTHER" id="PTHR17583:SF0">
    <property type="entry name" value="PHOSPHOINOSITIDE 3-KINASE REGULATORY SUBUNIT 4"/>
    <property type="match status" value="1"/>
</dbReference>
<feature type="repeat" description="WD" evidence="9">
    <location>
        <begin position="1133"/>
        <end position="1174"/>
    </location>
</feature>
<dbReference type="GO" id="GO:0016236">
    <property type="term" value="P:macroautophagy"/>
    <property type="evidence" value="ECO:0007669"/>
    <property type="project" value="InterPro"/>
</dbReference>
<dbReference type="Pfam" id="PF00069">
    <property type="entry name" value="Pkinase"/>
    <property type="match status" value="1"/>
</dbReference>
<evidence type="ECO:0000259" key="11">
    <source>
        <dbReference type="PROSITE" id="PS50011"/>
    </source>
</evidence>
<dbReference type="SMART" id="SM00220">
    <property type="entry name" value="S_TKc"/>
    <property type="match status" value="1"/>
</dbReference>
<dbReference type="Pfam" id="PF00400">
    <property type="entry name" value="WD40"/>
    <property type="match status" value="1"/>
</dbReference>
<dbReference type="PANTHER" id="PTHR17583">
    <property type="entry name" value="PHOSPHOINOSITIDE 3-KINASE REGULATORY SUBUNIT 4"/>
    <property type="match status" value="1"/>
</dbReference>
<dbReference type="GO" id="GO:0005770">
    <property type="term" value="C:late endosome"/>
    <property type="evidence" value="ECO:0007669"/>
    <property type="project" value="TreeGrafter"/>
</dbReference>
<dbReference type="Gene3D" id="1.25.10.10">
    <property type="entry name" value="Leucine-rich Repeat Variant"/>
    <property type="match status" value="1"/>
</dbReference>
<dbReference type="EC" id="2.7.11.1" evidence="1"/>
<feature type="compositionally biased region" description="Low complexity" evidence="10">
    <location>
        <begin position="1043"/>
        <end position="1052"/>
    </location>
</feature>
<proteinExistence type="predicted"/>
<evidence type="ECO:0000313" key="13">
    <source>
        <dbReference type="Proteomes" id="UP000799778"/>
    </source>
</evidence>
<dbReference type="GO" id="GO:0045324">
    <property type="term" value="P:late endosome to vacuole transport"/>
    <property type="evidence" value="ECO:0007669"/>
    <property type="project" value="InterPro"/>
</dbReference>
<dbReference type="Gene3D" id="1.10.510.10">
    <property type="entry name" value="Transferase(Phosphotransferase) domain 1"/>
    <property type="match status" value="1"/>
</dbReference>
<protein>
    <recommendedName>
        <fullName evidence="1">non-specific serine/threonine protein kinase</fullName>
        <ecNumber evidence="1">2.7.11.1</ecNumber>
    </recommendedName>
</protein>
<dbReference type="InterPro" id="IPR011009">
    <property type="entry name" value="Kinase-like_dom_sf"/>
</dbReference>
<dbReference type="InterPro" id="IPR000719">
    <property type="entry name" value="Prot_kinase_dom"/>
</dbReference>
<dbReference type="SUPFAM" id="SSF56112">
    <property type="entry name" value="Protein kinase-like (PK-like)"/>
    <property type="match status" value="1"/>
</dbReference>
<dbReference type="InterPro" id="IPR045162">
    <property type="entry name" value="Vps15-like"/>
</dbReference>
<evidence type="ECO:0000256" key="1">
    <source>
        <dbReference type="ARBA" id="ARBA00012513"/>
    </source>
</evidence>
<dbReference type="SUPFAM" id="SSF48371">
    <property type="entry name" value="ARM repeat"/>
    <property type="match status" value="1"/>
</dbReference>
<dbReference type="GO" id="GO:0034271">
    <property type="term" value="C:phosphatidylinositol 3-kinase complex, class III, type I"/>
    <property type="evidence" value="ECO:0007669"/>
    <property type="project" value="TreeGrafter"/>
</dbReference>
<dbReference type="SMART" id="SM00320">
    <property type="entry name" value="WD40"/>
    <property type="match status" value="5"/>
</dbReference>
<dbReference type="CDD" id="cd13980">
    <property type="entry name" value="STKc_Vps15"/>
    <property type="match status" value="1"/>
</dbReference>
<evidence type="ECO:0000256" key="5">
    <source>
        <dbReference type="ARBA" id="ARBA00022737"/>
    </source>
</evidence>
<dbReference type="SUPFAM" id="SSF50978">
    <property type="entry name" value="WD40 repeat-like"/>
    <property type="match status" value="1"/>
</dbReference>
<dbReference type="GO" id="GO:0004674">
    <property type="term" value="F:protein serine/threonine kinase activity"/>
    <property type="evidence" value="ECO:0007669"/>
    <property type="project" value="UniProtKB-KW"/>
</dbReference>
<dbReference type="InterPro" id="IPR011989">
    <property type="entry name" value="ARM-like"/>
</dbReference>
<accession>A0A6A5XAB0</accession>
<dbReference type="InterPro" id="IPR055231">
    <property type="entry name" value="2AA_helical"/>
</dbReference>
<dbReference type="Pfam" id="PF22956">
    <property type="entry name" value="VPS15-like_hel"/>
    <property type="match status" value="1"/>
</dbReference>
<feature type="region of interest" description="Disordered" evidence="10">
    <location>
        <begin position="941"/>
        <end position="999"/>
    </location>
</feature>
<dbReference type="FunFam" id="1.10.510.10:FF:000497">
    <property type="entry name" value="Phosphoinositide 3-kinase regulatory subunit"/>
    <property type="match status" value="1"/>
</dbReference>
<dbReference type="Gene3D" id="2.130.10.10">
    <property type="entry name" value="YVTN repeat-like/Quinoprotein amine dehydrogenase"/>
    <property type="match status" value="2"/>
</dbReference>
<feature type="region of interest" description="Disordered" evidence="10">
    <location>
        <begin position="1028"/>
        <end position="1068"/>
    </location>
</feature>
<evidence type="ECO:0000313" key="12">
    <source>
        <dbReference type="EMBL" id="KAF2009995.1"/>
    </source>
</evidence>
<dbReference type="InterPro" id="IPR008271">
    <property type="entry name" value="Ser/Thr_kinase_AS"/>
</dbReference>
<sequence length="1563" mass="175246">MGQGFSLTTLSAGSAGIDVPQLADIQYEKSLGAARFMKTVRARHKDGLVVARVVAKPYAQLNLDIYVKRLLRERAALADVPNALAYHRILEDEIGGYLVRQYIHSSLYDRLSTRPFLEEIEKKWLSFQLLSAVRDCHSRNIYHGDIKTENVLVTSWNWLYLTDFSSAYKPAYLPEDNPADFSFYFDMSGRRTCYLAPERFLPPGEQPEGEGVITWAMDIFSVGCVIAELFLESPIFSLSQLFKYRQHEYDPARLQISKINDPHVRELVTHMIQLDPNMRLSADDYLKYWQDKVFPSYFYGFLQQYMHSITDPTSGRKPVTTANEHLGEPDERIEQIYNDFDKISVLLAGNDGQEHTKPSHSPPKPNDRLFPLTVDIPNYQHQASATPSLSVDDGNLIFLTIVVSCIRGTARASARLRGLELLLAFAERLTDEAKLDRVIPYVTNLLTDKSELVKIGALRTLTQILAMVQVVSPVNAYIFPVYILQRLEPYLPDSSLERPSSLVRMHYAWCIGTLATTAARYMDMIQALRAEGSLPTTGAGGEDELTSSLRRNQFDLDRYNLLDAFEKHSTALLTDPEPSVRRAILKSVSDLCVFFGSPRANDVVLSHLNTYLNDPDWLLKCAFFDSIVGVAVFIGGAGLEGYILPLMVQALTDPEEFVVEKVIRAFSSMAELGLFQRSKTWELVDIVARLTMHPNVWIREAAAQFISTASKYLSIADTHSILVNLIKPYLKIVPSDFSTLRLLDSLRKPLPRLVMDMASNWATQSQKGLFWVPAKQQQTFTFSSADDTLPTISGREADPKILQKIPKNDEDEQWLRKLRNAGMSSDDEFKLVALREFIWRSTHRRRGDDSNAASSKFKNIVSLKDLNIVPEIVLFEPNAARQLVDDGQRPNNEGEPYNQPRTIRDALLDASTTDNDAPVMSPVHTPDTQADRLVRAEAGTHRLNLPARPKPLSPSELHVGLDSPSSDVDNRRSSLQIPRDSPSTQSPIGSLGAGDHLHPLRHRNSALSLLNRGEGKAIAETGTTSTNAFGRVDGLTGREISRSRPSTSFPTSENRQPSPSQARFRDAHNYRGNDPAVLKLLDSMMLERLPSDELEFGPRVQPNLRKQPIKHKDSNVTPAGVPWRPEGMLVATFSEHTAAVNRVLVAPDQSFFITGSDDGTVKVWDTSRLERNVSRRSRQTYKLSNQAKVTSLVFVEQTYCFVVTGSDGSIHVIRVNYYPGNDGGNRFGKLSSLREHQLDEGEFAVWSEHYREENKSVLLLATNTSRVVALDLLSMTELFTLQNPVEHGTPTCFCVDRKHQWILLGTSHGVLDMWDLRFRLRLKAWTFQGASPIHRLTLPRVKKARLYIAGGTGQGEVTVWDFEKLTCKEVYRTGNSKDIGSRSTTLIDLDEEKPGGMLGRFATNLEPTANSIADRGIRSLAVNSQAIDDKGDPKHTFILTVGPDWKVRYWDTSRPEASLVVSGLDADELKPQYGNSQLSPDTLVVTERLSQPQPSVATGRESRSSNTSAKRTAPKSSRSGLISLQQHNLLRSHMDTVLDVAMIEQPYGMVISVDRSGIIYLFM</sequence>
<keyword evidence="5" id="KW-0677">Repeat</keyword>
<evidence type="ECO:0000256" key="4">
    <source>
        <dbReference type="ARBA" id="ARBA00022679"/>
    </source>
</evidence>
<dbReference type="RefSeq" id="XP_033378334.1">
    <property type="nucleotide sequence ID" value="XM_033523917.1"/>
</dbReference>
<feature type="domain" description="Protein kinase" evidence="11">
    <location>
        <begin position="25"/>
        <end position="294"/>
    </location>
</feature>
<dbReference type="Proteomes" id="UP000799778">
    <property type="component" value="Unassembled WGS sequence"/>
</dbReference>
<feature type="compositionally biased region" description="Polar residues" evidence="10">
    <location>
        <begin position="1504"/>
        <end position="1518"/>
    </location>
</feature>
<dbReference type="InterPro" id="IPR001680">
    <property type="entry name" value="WD40_rpt"/>
</dbReference>
<dbReference type="GO" id="GO:0034272">
    <property type="term" value="C:phosphatidylinositol 3-kinase complex, class III, type II"/>
    <property type="evidence" value="ECO:0007669"/>
    <property type="project" value="TreeGrafter"/>
</dbReference>
<keyword evidence="6" id="KW-0547">Nucleotide-binding</keyword>
<evidence type="ECO:0000256" key="10">
    <source>
        <dbReference type="SAM" id="MobiDB-lite"/>
    </source>
</evidence>
<gene>
    <name evidence="12" type="ORF">BU24DRAFT_356894</name>
</gene>
<dbReference type="PROSITE" id="PS50294">
    <property type="entry name" value="WD_REPEATS_REGION"/>
    <property type="match status" value="1"/>
</dbReference>
<evidence type="ECO:0000256" key="9">
    <source>
        <dbReference type="PROSITE-ProRule" id="PRU00221"/>
    </source>
</evidence>
<name>A0A6A5XAB0_9PLEO</name>
<evidence type="ECO:0000256" key="6">
    <source>
        <dbReference type="ARBA" id="ARBA00022741"/>
    </source>
</evidence>
<dbReference type="PROSITE" id="PS50011">
    <property type="entry name" value="PROTEIN_KINASE_DOM"/>
    <property type="match status" value="1"/>
</dbReference>
<dbReference type="GO" id="GO:0005524">
    <property type="term" value="F:ATP binding"/>
    <property type="evidence" value="ECO:0007669"/>
    <property type="project" value="UniProtKB-KW"/>
</dbReference>
<keyword evidence="7" id="KW-0418">Kinase</keyword>
<dbReference type="OrthoDB" id="242910at2759"/>
<feature type="compositionally biased region" description="Polar residues" evidence="10">
    <location>
        <begin position="963"/>
        <end position="988"/>
    </location>
</feature>
<dbReference type="FunFam" id="1.25.10.10:FF:000342">
    <property type="entry name" value="Serine/threonine-protein kinase VPS15"/>
    <property type="match status" value="1"/>
</dbReference>
<dbReference type="PROSITE" id="PS00108">
    <property type="entry name" value="PROTEIN_KINASE_ST"/>
    <property type="match status" value="1"/>
</dbReference>
<dbReference type="InterPro" id="IPR036322">
    <property type="entry name" value="WD40_repeat_dom_sf"/>
</dbReference>
<dbReference type="PROSITE" id="PS50082">
    <property type="entry name" value="WD_REPEATS_2"/>
    <property type="match status" value="1"/>
</dbReference>
<dbReference type="InterPro" id="IPR015943">
    <property type="entry name" value="WD40/YVTN_repeat-like_dom_sf"/>
</dbReference>
<keyword evidence="8" id="KW-0067">ATP-binding</keyword>
<dbReference type="EMBL" id="ML978077">
    <property type="protein sequence ID" value="KAF2009995.1"/>
    <property type="molecule type" value="Genomic_DNA"/>
</dbReference>
<evidence type="ECO:0000256" key="7">
    <source>
        <dbReference type="ARBA" id="ARBA00022777"/>
    </source>
</evidence>
<reference evidence="12" key="1">
    <citation type="journal article" date="2020" name="Stud. Mycol.">
        <title>101 Dothideomycetes genomes: a test case for predicting lifestyles and emergence of pathogens.</title>
        <authorList>
            <person name="Haridas S."/>
            <person name="Albert R."/>
            <person name="Binder M."/>
            <person name="Bloem J."/>
            <person name="Labutti K."/>
            <person name="Salamov A."/>
            <person name="Andreopoulos B."/>
            <person name="Baker S."/>
            <person name="Barry K."/>
            <person name="Bills G."/>
            <person name="Bluhm B."/>
            <person name="Cannon C."/>
            <person name="Castanera R."/>
            <person name="Culley D."/>
            <person name="Daum C."/>
            <person name="Ezra D."/>
            <person name="Gonzalez J."/>
            <person name="Henrissat B."/>
            <person name="Kuo A."/>
            <person name="Liang C."/>
            <person name="Lipzen A."/>
            <person name="Lutzoni F."/>
            <person name="Magnuson J."/>
            <person name="Mondo S."/>
            <person name="Nolan M."/>
            <person name="Ohm R."/>
            <person name="Pangilinan J."/>
            <person name="Park H.-J."/>
            <person name="Ramirez L."/>
            <person name="Alfaro M."/>
            <person name="Sun H."/>
            <person name="Tritt A."/>
            <person name="Yoshinaga Y."/>
            <person name="Zwiers L.-H."/>
            <person name="Turgeon B."/>
            <person name="Goodwin S."/>
            <person name="Spatafora J."/>
            <person name="Crous P."/>
            <person name="Grigoriev I."/>
        </authorList>
    </citation>
    <scope>NUCLEOTIDE SEQUENCE</scope>
    <source>
        <strain evidence="12">CBS 175.79</strain>
    </source>
</reference>
<feature type="region of interest" description="Disordered" evidence="10">
    <location>
        <begin position="1490"/>
        <end position="1518"/>
    </location>
</feature>
<evidence type="ECO:0000256" key="2">
    <source>
        <dbReference type="ARBA" id="ARBA00022527"/>
    </source>
</evidence>
<keyword evidence="2" id="KW-0723">Serine/threonine-protein kinase</keyword>
<evidence type="ECO:0000256" key="8">
    <source>
        <dbReference type="ARBA" id="ARBA00022840"/>
    </source>
</evidence>
<evidence type="ECO:0000256" key="3">
    <source>
        <dbReference type="ARBA" id="ARBA00022574"/>
    </source>
</evidence>
<dbReference type="InterPro" id="IPR016024">
    <property type="entry name" value="ARM-type_fold"/>
</dbReference>
<dbReference type="GeneID" id="54281314"/>